<dbReference type="InterPro" id="IPR000772">
    <property type="entry name" value="Ricin_B_lectin"/>
</dbReference>
<proteinExistence type="predicted"/>
<evidence type="ECO:0000256" key="2">
    <source>
        <dbReference type="SAM" id="SignalP"/>
    </source>
</evidence>
<evidence type="ECO:0000313" key="5">
    <source>
        <dbReference type="Proteomes" id="UP001432075"/>
    </source>
</evidence>
<reference evidence="4" key="1">
    <citation type="submission" date="2022-10" db="EMBL/GenBank/DDBJ databases">
        <title>The complete genomes of actinobacterial strains from the NBC collection.</title>
        <authorList>
            <person name="Joergensen T.S."/>
            <person name="Alvarez Arevalo M."/>
            <person name="Sterndorff E.B."/>
            <person name="Faurdal D."/>
            <person name="Vuksanovic O."/>
            <person name="Mourched A.-S."/>
            <person name="Charusanti P."/>
            <person name="Shaw S."/>
            <person name="Blin K."/>
            <person name="Weber T."/>
        </authorList>
    </citation>
    <scope>NUCLEOTIDE SEQUENCE</scope>
    <source>
        <strain evidence="4">NBC_00283</strain>
    </source>
</reference>
<feature type="signal peptide" evidence="2">
    <location>
        <begin position="1"/>
        <end position="26"/>
    </location>
</feature>
<feature type="region of interest" description="Disordered" evidence="1">
    <location>
        <begin position="162"/>
        <end position="185"/>
    </location>
</feature>
<keyword evidence="2" id="KW-0732">Signal</keyword>
<organism evidence="4 5">
    <name type="scientific">Streptomyces goshikiensis</name>
    <dbReference type="NCBI Taxonomy" id="1942"/>
    <lineage>
        <taxon>Bacteria</taxon>
        <taxon>Bacillati</taxon>
        <taxon>Actinomycetota</taxon>
        <taxon>Actinomycetes</taxon>
        <taxon>Kitasatosporales</taxon>
        <taxon>Streptomycetaceae</taxon>
        <taxon>Streptomyces</taxon>
    </lineage>
</organism>
<name>A0ABZ1RWB7_9ACTN</name>
<evidence type="ECO:0000256" key="1">
    <source>
        <dbReference type="SAM" id="MobiDB-lite"/>
    </source>
</evidence>
<sequence length="185" mass="19724">MRSPRSSAVRAAVVAAAVLSAATVLAAPAQAKPAESPATAATGAVTMTAYRFQYANVATGKCLDIRGASRYEYGLLQQFNCKEELHQEFWSDTVLGDPSVDLKPAHVSNLCLEPSGLEAGATIVQRVCNYSQGQRWDFGWNGSSATVKNRVSGLCLEDAGMPSGSRREVRQMPCTGAPGQLWSNR</sequence>
<dbReference type="PROSITE" id="PS50231">
    <property type="entry name" value="RICIN_B_LECTIN"/>
    <property type="match status" value="1"/>
</dbReference>
<accession>A0ABZ1RWB7</accession>
<dbReference type="InterPro" id="IPR035992">
    <property type="entry name" value="Ricin_B-like_lectins"/>
</dbReference>
<evidence type="ECO:0000259" key="3">
    <source>
        <dbReference type="Pfam" id="PF00652"/>
    </source>
</evidence>
<evidence type="ECO:0000313" key="4">
    <source>
        <dbReference type="EMBL" id="WUO50312.1"/>
    </source>
</evidence>
<dbReference type="Pfam" id="PF00652">
    <property type="entry name" value="Ricin_B_lectin"/>
    <property type="match status" value="1"/>
</dbReference>
<dbReference type="Proteomes" id="UP001432075">
    <property type="component" value="Chromosome"/>
</dbReference>
<protein>
    <submittedName>
        <fullName evidence="4">RICIN domain-containing protein</fullName>
    </submittedName>
</protein>
<feature type="chain" id="PRO_5045309146" evidence="2">
    <location>
        <begin position="27"/>
        <end position="185"/>
    </location>
</feature>
<dbReference type="Gene3D" id="2.80.10.50">
    <property type="match status" value="2"/>
</dbReference>
<dbReference type="SUPFAM" id="SSF50370">
    <property type="entry name" value="Ricin B-like lectins"/>
    <property type="match status" value="1"/>
</dbReference>
<feature type="domain" description="Ricin B lectin" evidence="3">
    <location>
        <begin position="55"/>
        <end position="182"/>
    </location>
</feature>
<dbReference type="CDD" id="cd00161">
    <property type="entry name" value="beta-trefoil_Ricin-like"/>
    <property type="match status" value="1"/>
</dbReference>
<dbReference type="RefSeq" id="WP_073794391.1">
    <property type="nucleotide sequence ID" value="NZ_CP108057.1"/>
</dbReference>
<dbReference type="EMBL" id="CP108057">
    <property type="protein sequence ID" value="WUO50312.1"/>
    <property type="molecule type" value="Genomic_DNA"/>
</dbReference>
<gene>
    <name evidence="4" type="ORF">OHU17_33215</name>
</gene>
<keyword evidence="5" id="KW-1185">Reference proteome</keyword>